<evidence type="ECO:0000256" key="5">
    <source>
        <dbReference type="ARBA" id="ARBA00022692"/>
    </source>
</evidence>
<evidence type="ECO:0000313" key="10">
    <source>
        <dbReference type="EMBL" id="NVY95863.1"/>
    </source>
</evidence>
<organism evidence="10 11">
    <name type="scientific">Bombilactobacillus apium</name>
    <dbReference type="NCBI Taxonomy" id="2675299"/>
    <lineage>
        <taxon>Bacteria</taxon>
        <taxon>Bacillati</taxon>
        <taxon>Bacillota</taxon>
        <taxon>Bacilli</taxon>
        <taxon>Lactobacillales</taxon>
        <taxon>Lactobacillaceae</taxon>
        <taxon>Bombilactobacillus</taxon>
    </lineage>
</organism>
<keyword evidence="5 8" id="KW-0812">Transmembrane</keyword>
<dbReference type="Pfam" id="PF00528">
    <property type="entry name" value="BPD_transp_1"/>
    <property type="match status" value="1"/>
</dbReference>
<feature type="transmembrane region" description="Helical" evidence="8">
    <location>
        <begin position="229"/>
        <end position="251"/>
    </location>
</feature>
<dbReference type="CDD" id="cd06261">
    <property type="entry name" value="TM_PBP2"/>
    <property type="match status" value="1"/>
</dbReference>
<dbReference type="EMBL" id="JABZEC010000001">
    <property type="protein sequence ID" value="NVY95863.1"/>
    <property type="molecule type" value="Genomic_DNA"/>
</dbReference>
<dbReference type="PROSITE" id="PS50928">
    <property type="entry name" value="ABC_TM1"/>
    <property type="match status" value="1"/>
</dbReference>
<dbReference type="PANTHER" id="PTHR43357:SF4">
    <property type="entry name" value="INNER MEMBRANE ABC TRANSPORTER PERMEASE PROTEIN YDCV"/>
    <property type="match status" value="1"/>
</dbReference>
<proteinExistence type="inferred from homology"/>
<feature type="transmembrane region" description="Helical" evidence="8">
    <location>
        <begin position="101"/>
        <end position="122"/>
    </location>
</feature>
<keyword evidence="4" id="KW-0997">Cell inner membrane</keyword>
<dbReference type="Gene3D" id="1.10.3720.10">
    <property type="entry name" value="MetI-like"/>
    <property type="match status" value="1"/>
</dbReference>
<gene>
    <name evidence="10" type="ORF">HU830_01390</name>
</gene>
<keyword evidence="7 8" id="KW-0472">Membrane</keyword>
<evidence type="ECO:0000256" key="8">
    <source>
        <dbReference type="RuleBase" id="RU363032"/>
    </source>
</evidence>
<sequence length="262" mass="28886">MFRPKYRGTTLLSVLTLAFLIGPLIVVFITAFGSETTITFPIHGVTGRWFQNIGKQPDFLQGFQTSLEIALVASLGALLIGIPAVYALTRCHLQYQTWFQTIFLSPAFVPEIVVGFALYQGLVITCHFPLILALLLGHILLCLPYTIRLLTASLLLLDPHLEEAAAIYGCPWKTTFIKVVLPNIYPSILGALSLSFITSFNNIPITLFLNGPDLNLLPTAILNYLQNNYDPTVSAISVILMLITALLMVLIERILGLKSILN</sequence>
<keyword evidence="2 8" id="KW-0813">Transport</keyword>
<evidence type="ECO:0000256" key="1">
    <source>
        <dbReference type="ARBA" id="ARBA00004429"/>
    </source>
</evidence>
<evidence type="ECO:0000256" key="3">
    <source>
        <dbReference type="ARBA" id="ARBA00022475"/>
    </source>
</evidence>
<comment type="caution">
    <text evidence="10">The sequence shown here is derived from an EMBL/GenBank/DDBJ whole genome shotgun (WGS) entry which is preliminary data.</text>
</comment>
<evidence type="ECO:0000313" key="11">
    <source>
        <dbReference type="Proteomes" id="UP000563523"/>
    </source>
</evidence>
<dbReference type="PANTHER" id="PTHR43357">
    <property type="entry name" value="INNER MEMBRANE ABC TRANSPORTER PERMEASE PROTEIN YDCV"/>
    <property type="match status" value="1"/>
</dbReference>
<accession>A0A850QYU2</accession>
<dbReference type="SUPFAM" id="SSF161098">
    <property type="entry name" value="MetI-like"/>
    <property type="match status" value="1"/>
</dbReference>
<dbReference type="Proteomes" id="UP000563523">
    <property type="component" value="Unassembled WGS sequence"/>
</dbReference>
<keyword evidence="11" id="KW-1185">Reference proteome</keyword>
<dbReference type="AlphaFoldDB" id="A0A850QYU2"/>
<feature type="transmembrane region" description="Helical" evidence="8">
    <location>
        <begin position="12"/>
        <end position="32"/>
    </location>
</feature>
<evidence type="ECO:0000256" key="4">
    <source>
        <dbReference type="ARBA" id="ARBA00022519"/>
    </source>
</evidence>
<keyword evidence="6 8" id="KW-1133">Transmembrane helix</keyword>
<keyword evidence="3" id="KW-1003">Cell membrane</keyword>
<evidence type="ECO:0000259" key="9">
    <source>
        <dbReference type="PROSITE" id="PS50928"/>
    </source>
</evidence>
<feature type="domain" description="ABC transmembrane type-1" evidence="9">
    <location>
        <begin position="63"/>
        <end position="251"/>
    </location>
</feature>
<comment type="subcellular location">
    <subcellularLocation>
        <location evidence="1">Cell inner membrane</location>
        <topology evidence="1">Multi-pass membrane protein</topology>
    </subcellularLocation>
    <subcellularLocation>
        <location evidence="8">Cell membrane</location>
        <topology evidence="8">Multi-pass membrane protein</topology>
    </subcellularLocation>
</comment>
<name>A0A850QYU2_9LACO</name>
<protein>
    <submittedName>
        <fullName evidence="10">ABC transporter permease</fullName>
    </submittedName>
</protein>
<evidence type="ECO:0000256" key="2">
    <source>
        <dbReference type="ARBA" id="ARBA00022448"/>
    </source>
</evidence>
<evidence type="ECO:0000256" key="6">
    <source>
        <dbReference type="ARBA" id="ARBA00022989"/>
    </source>
</evidence>
<reference evidence="10 11" key="1">
    <citation type="submission" date="2020-06" db="EMBL/GenBank/DDBJ databases">
        <authorList>
            <person name="Kang J."/>
        </authorList>
    </citation>
    <scope>NUCLEOTIDE SEQUENCE [LARGE SCALE GENOMIC DNA]</scope>
    <source>
        <strain evidence="10 11">DCY120</strain>
    </source>
</reference>
<dbReference type="GO" id="GO:0055085">
    <property type="term" value="P:transmembrane transport"/>
    <property type="evidence" value="ECO:0007669"/>
    <property type="project" value="InterPro"/>
</dbReference>
<comment type="similarity">
    <text evidence="8">Belongs to the binding-protein-dependent transport system permease family.</text>
</comment>
<dbReference type="RefSeq" id="WP_176942027.1">
    <property type="nucleotide sequence ID" value="NZ_JABZEC010000001.1"/>
</dbReference>
<dbReference type="GO" id="GO:0005886">
    <property type="term" value="C:plasma membrane"/>
    <property type="evidence" value="ECO:0007669"/>
    <property type="project" value="UniProtKB-SubCell"/>
</dbReference>
<feature type="transmembrane region" description="Helical" evidence="8">
    <location>
        <begin position="128"/>
        <end position="147"/>
    </location>
</feature>
<feature type="transmembrane region" description="Helical" evidence="8">
    <location>
        <begin position="69"/>
        <end position="89"/>
    </location>
</feature>
<dbReference type="InterPro" id="IPR000515">
    <property type="entry name" value="MetI-like"/>
</dbReference>
<dbReference type="InterPro" id="IPR035906">
    <property type="entry name" value="MetI-like_sf"/>
</dbReference>
<evidence type="ECO:0000256" key="7">
    <source>
        <dbReference type="ARBA" id="ARBA00023136"/>
    </source>
</evidence>